<dbReference type="PANTHER" id="PTHR46363">
    <property type="entry name" value="DEOXYRIBONUCLEASE TATDN2-RELATED"/>
    <property type="match status" value="1"/>
</dbReference>
<evidence type="ECO:0000313" key="2">
    <source>
        <dbReference type="EMBL" id="EKC29603.1"/>
    </source>
</evidence>
<dbReference type="InterPro" id="IPR001130">
    <property type="entry name" value="TatD-like"/>
</dbReference>
<dbReference type="EMBL" id="JH819194">
    <property type="protein sequence ID" value="EKC29603.1"/>
    <property type="molecule type" value="Genomic_DNA"/>
</dbReference>
<protein>
    <submittedName>
        <fullName evidence="2">Uncharacterized protein</fullName>
    </submittedName>
</protein>
<dbReference type="InParanoid" id="K1Q6U3"/>
<dbReference type="Pfam" id="PF01026">
    <property type="entry name" value="TatD_DNase"/>
    <property type="match status" value="2"/>
</dbReference>
<organism evidence="2">
    <name type="scientific">Magallana gigas</name>
    <name type="common">Pacific oyster</name>
    <name type="synonym">Crassostrea gigas</name>
    <dbReference type="NCBI Taxonomy" id="29159"/>
    <lineage>
        <taxon>Eukaryota</taxon>
        <taxon>Metazoa</taxon>
        <taxon>Spiralia</taxon>
        <taxon>Lophotrochozoa</taxon>
        <taxon>Mollusca</taxon>
        <taxon>Bivalvia</taxon>
        <taxon>Autobranchia</taxon>
        <taxon>Pteriomorphia</taxon>
        <taxon>Ostreida</taxon>
        <taxon>Ostreoidea</taxon>
        <taxon>Ostreidae</taxon>
        <taxon>Magallana</taxon>
    </lineage>
</organism>
<dbReference type="SUPFAM" id="SSF51556">
    <property type="entry name" value="Metallo-dependent hydrolases"/>
    <property type="match status" value="2"/>
</dbReference>
<reference evidence="2" key="1">
    <citation type="journal article" date="2012" name="Nature">
        <title>The oyster genome reveals stress adaptation and complexity of shell formation.</title>
        <authorList>
            <person name="Zhang G."/>
            <person name="Fang X."/>
            <person name="Guo X."/>
            <person name="Li L."/>
            <person name="Luo R."/>
            <person name="Xu F."/>
            <person name="Yang P."/>
            <person name="Zhang L."/>
            <person name="Wang X."/>
            <person name="Qi H."/>
            <person name="Xiong Z."/>
            <person name="Que H."/>
            <person name="Xie Y."/>
            <person name="Holland P.W."/>
            <person name="Paps J."/>
            <person name="Zhu Y."/>
            <person name="Wu F."/>
            <person name="Chen Y."/>
            <person name="Wang J."/>
            <person name="Peng C."/>
            <person name="Meng J."/>
            <person name="Yang L."/>
            <person name="Liu J."/>
            <person name="Wen B."/>
            <person name="Zhang N."/>
            <person name="Huang Z."/>
            <person name="Zhu Q."/>
            <person name="Feng Y."/>
            <person name="Mount A."/>
            <person name="Hedgecock D."/>
            <person name="Xu Z."/>
            <person name="Liu Y."/>
            <person name="Domazet-Loso T."/>
            <person name="Du Y."/>
            <person name="Sun X."/>
            <person name="Zhang S."/>
            <person name="Liu B."/>
            <person name="Cheng P."/>
            <person name="Jiang X."/>
            <person name="Li J."/>
            <person name="Fan D."/>
            <person name="Wang W."/>
            <person name="Fu W."/>
            <person name="Wang T."/>
            <person name="Wang B."/>
            <person name="Zhang J."/>
            <person name="Peng Z."/>
            <person name="Li Y."/>
            <person name="Li N."/>
            <person name="Wang J."/>
            <person name="Chen M."/>
            <person name="He Y."/>
            <person name="Tan F."/>
            <person name="Song X."/>
            <person name="Zheng Q."/>
            <person name="Huang R."/>
            <person name="Yang H."/>
            <person name="Du X."/>
            <person name="Chen L."/>
            <person name="Yang M."/>
            <person name="Gaffney P.M."/>
            <person name="Wang S."/>
            <person name="Luo L."/>
            <person name="She Z."/>
            <person name="Ming Y."/>
            <person name="Huang W."/>
            <person name="Zhang S."/>
            <person name="Huang B."/>
            <person name="Zhang Y."/>
            <person name="Qu T."/>
            <person name="Ni P."/>
            <person name="Miao G."/>
            <person name="Wang J."/>
            <person name="Wang Q."/>
            <person name="Steinberg C.E."/>
            <person name="Wang H."/>
            <person name="Li N."/>
            <person name="Qian L."/>
            <person name="Zhang G."/>
            <person name="Li Y."/>
            <person name="Yang H."/>
            <person name="Liu X."/>
            <person name="Wang J."/>
            <person name="Yin Y."/>
            <person name="Wang J."/>
        </authorList>
    </citation>
    <scope>NUCLEOTIDE SEQUENCE [LARGE SCALE GENOMIC DNA]</scope>
    <source>
        <strain evidence="2">05x7-T-G4-1.051#20</strain>
    </source>
</reference>
<name>K1Q6U3_MAGGI</name>
<dbReference type="HOGENOM" id="CLU_1462686_0_0_1"/>
<dbReference type="Gene3D" id="3.20.20.140">
    <property type="entry name" value="Metal-dependent hydrolases"/>
    <property type="match status" value="2"/>
</dbReference>
<dbReference type="InterPro" id="IPR032466">
    <property type="entry name" value="Metal_Hydrolase"/>
</dbReference>
<evidence type="ECO:0000256" key="1">
    <source>
        <dbReference type="ARBA" id="ARBA00009275"/>
    </source>
</evidence>
<dbReference type="GO" id="GO:0016788">
    <property type="term" value="F:hydrolase activity, acting on ester bonds"/>
    <property type="evidence" value="ECO:0007669"/>
    <property type="project" value="InterPro"/>
</dbReference>
<sequence length="185" mass="20928">MLRSPGLQQPTKKLTPLLPITCIQPICIQTFEDITKAEQPKAAVSVRRSLTTSFTEILHGEVETPEVVAIGECGLDYFHWQTTRLRVLQKEVFDKQATLAHNAEHGIPGKYRVEGQWCTPEVVAIGECGLDYFHWQTTRLRVLQKEIFDKKATLAHNAGMPLVIHCRYAERGAFQIARKCLSSNK</sequence>
<proteinExistence type="inferred from homology"/>
<dbReference type="PANTHER" id="PTHR46363:SF1">
    <property type="entry name" value="DEOXYRIBONUCLEASE TATDN2-RELATED"/>
    <property type="match status" value="1"/>
</dbReference>
<accession>K1Q6U3</accession>
<dbReference type="AlphaFoldDB" id="K1Q6U3"/>
<gene>
    <name evidence="2" type="ORF">CGI_10027390</name>
</gene>
<comment type="similarity">
    <text evidence="1">Belongs to the metallo-dependent hydrolases superfamily. TatD-type hydrolase family.</text>
</comment>